<organism evidence="19 20">
    <name type="scientific">Cardiocondyla obscurior</name>
    <dbReference type="NCBI Taxonomy" id="286306"/>
    <lineage>
        <taxon>Eukaryota</taxon>
        <taxon>Metazoa</taxon>
        <taxon>Ecdysozoa</taxon>
        <taxon>Arthropoda</taxon>
        <taxon>Hexapoda</taxon>
        <taxon>Insecta</taxon>
        <taxon>Pterygota</taxon>
        <taxon>Neoptera</taxon>
        <taxon>Endopterygota</taxon>
        <taxon>Hymenoptera</taxon>
        <taxon>Apocrita</taxon>
        <taxon>Aculeata</taxon>
        <taxon>Formicoidea</taxon>
        <taxon>Formicidae</taxon>
        <taxon>Myrmicinae</taxon>
        <taxon>Cardiocondyla</taxon>
    </lineage>
</organism>
<feature type="compositionally biased region" description="Low complexity" evidence="15">
    <location>
        <begin position="835"/>
        <end position="864"/>
    </location>
</feature>
<evidence type="ECO:0000256" key="7">
    <source>
        <dbReference type="ARBA" id="ARBA00022884"/>
    </source>
</evidence>
<keyword evidence="9" id="KW-0804">Transcription</keyword>
<feature type="region of interest" description="Disordered" evidence="15">
    <location>
        <begin position="293"/>
        <end position="316"/>
    </location>
</feature>
<evidence type="ECO:0000256" key="3">
    <source>
        <dbReference type="ARBA" id="ARBA00022603"/>
    </source>
</evidence>
<dbReference type="Gene3D" id="2.170.270.10">
    <property type="entry name" value="SET domain"/>
    <property type="match status" value="1"/>
</dbReference>
<feature type="region of interest" description="Disordered" evidence="15">
    <location>
        <begin position="907"/>
        <end position="942"/>
    </location>
</feature>
<keyword evidence="7 14" id="KW-0694">RNA-binding</keyword>
<dbReference type="PROSITE" id="PS50280">
    <property type="entry name" value="SET"/>
    <property type="match status" value="1"/>
</dbReference>
<keyword evidence="4" id="KW-0808">Transferase</keyword>
<dbReference type="SMART" id="SM01291">
    <property type="entry name" value="N-SET"/>
    <property type="match status" value="1"/>
</dbReference>
<evidence type="ECO:0000256" key="1">
    <source>
        <dbReference type="ARBA" id="ARBA00004123"/>
    </source>
</evidence>
<feature type="compositionally biased region" description="Basic and acidic residues" evidence="15">
    <location>
        <begin position="799"/>
        <end position="809"/>
    </location>
</feature>
<feature type="compositionally biased region" description="Basic and acidic residues" evidence="15">
    <location>
        <begin position="920"/>
        <end position="935"/>
    </location>
</feature>
<dbReference type="EC" id="2.1.1.354" evidence="2"/>
<feature type="compositionally biased region" description="Basic and acidic residues" evidence="15">
    <location>
        <begin position="876"/>
        <end position="885"/>
    </location>
</feature>
<dbReference type="SUPFAM" id="SSF54928">
    <property type="entry name" value="RNA-binding domain, RBD"/>
    <property type="match status" value="1"/>
</dbReference>
<feature type="domain" description="Post-SET" evidence="18">
    <location>
        <begin position="1502"/>
        <end position="1518"/>
    </location>
</feature>
<evidence type="ECO:0000259" key="18">
    <source>
        <dbReference type="PROSITE" id="PS50868"/>
    </source>
</evidence>
<proteinExistence type="predicted"/>
<evidence type="ECO:0000313" key="19">
    <source>
        <dbReference type="EMBL" id="KAL0101565.1"/>
    </source>
</evidence>
<dbReference type="Pfam" id="PF11764">
    <property type="entry name" value="N-SET"/>
    <property type="match status" value="1"/>
</dbReference>
<feature type="region of interest" description="Disordered" evidence="15">
    <location>
        <begin position="241"/>
        <end position="262"/>
    </location>
</feature>
<feature type="region of interest" description="Disordered" evidence="15">
    <location>
        <begin position="787"/>
        <end position="893"/>
    </location>
</feature>
<feature type="compositionally biased region" description="Basic and acidic residues" evidence="15">
    <location>
        <begin position="439"/>
        <end position="451"/>
    </location>
</feature>
<feature type="domain" description="SET" evidence="17">
    <location>
        <begin position="1379"/>
        <end position="1496"/>
    </location>
</feature>
<dbReference type="CDD" id="cd12304">
    <property type="entry name" value="RRM_Set1"/>
    <property type="match status" value="1"/>
</dbReference>
<dbReference type="InterPro" id="IPR044570">
    <property type="entry name" value="Set1-like"/>
</dbReference>
<feature type="compositionally biased region" description="Basic and acidic residues" evidence="15">
    <location>
        <begin position="481"/>
        <end position="490"/>
    </location>
</feature>
<dbReference type="SMART" id="SM00508">
    <property type="entry name" value="PostSET"/>
    <property type="match status" value="1"/>
</dbReference>
<dbReference type="InterPro" id="IPR024657">
    <property type="entry name" value="COMPASS_Set1_N-SET"/>
</dbReference>
<evidence type="ECO:0000313" key="20">
    <source>
        <dbReference type="Proteomes" id="UP001430953"/>
    </source>
</evidence>
<keyword evidence="8" id="KW-0805">Transcription regulation</keyword>
<evidence type="ECO:0000256" key="2">
    <source>
        <dbReference type="ARBA" id="ARBA00012182"/>
    </source>
</evidence>
<comment type="subcellular location">
    <subcellularLocation>
        <location evidence="1">Nucleus</location>
    </subcellularLocation>
</comment>
<evidence type="ECO:0000256" key="6">
    <source>
        <dbReference type="ARBA" id="ARBA00022853"/>
    </source>
</evidence>
<dbReference type="InterPro" id="IPR035979">
    <property type="entry name" value="RBD_domain_sf"/>
</dbReference>
<dbReference type="GO" id="GO:0003723">
    <property type="term" value="F:RNA binding"/>
    <property type="evidence" value="ECO:0007669"/>
    <property type="project" value="UniProtKB-UniRule"/>
</dbReference>
<dbReference type="GO" id="GO:0140999">
    <property type="term" value="F:histone H3K4 trimethyltransferase activity"/>
    <property type="evidence" value="ECO:0007669"/>
    <property type="project" value="UniProtKB-EC"/>
</dbReference>
<dbReference type="Gene3D" id="3.30.70.330">
    <property type="match status" value="1"/>
</dbReference>
<feature type="region of interest" description="Disordered" evidence="15">
    <location>
        <begin position="418"/>
        <end position="451"/>
    </location>
</feature>
<feature type="compositionally biased region" description="Basic residues" evidence="15">
    <location>
        <begin position="8"/>
        <end position="25"/>
    </location>
</feature>
<dbReference type="InterPro" id="IPR003616">
    <property type="entry name" value="Post-SET_dom"/>
</dbReference>
<evidence type="ECO:0000256" key="12">
    <source>
        <dbReference type="ARBA" id="ARBA00047583"/>
    </source>
</evidence>
<feature type="compositionally biased region" description="Polar residues" evidence="15">
    <location>
        <begin position="1102"/>
        <end position="1115"/>
    </location>
</feature>
<dbReference type="CDD" id="cd19169">
    <property type="entry name" value="SET_SETD1"/>
    <property type="match status" value="1"/>
</dbReference>
<keyword evidence="20" id="KW-1185">Reference proteome</keyword>
<evidence type="ECO:0000259" key="16">
    <source>
        <dbReference type="PROSITE" id="PS50102"/>
    </source>
</evidence>
<dbReference type="InterPro" id="IPR000504">
    <property type="entry name" value="RRM_dom"/>
</dbReference>
<evidence type="ECO:0000256" key="8">
    <source>
        <dbReference type="ARBA" id="ARBA00023015"/>
    </source>
</evidence>
<evidence type="ECO:0000256" key="14">
    <source>
        <dbReference type="PROSITE-ProRule" id="PRU00176"/>
    </source>
</evidence>
<evidence type="ECO:0000256" key="15">
    <source>
        <dbReference type="SAM" id="MobiDB-lite"/>
    </source>
</evidence>
<evidence type="ECO:0000256" key="10">
    <source>
        <dbReference type="ARBA" id="ARBA00023242"/>
    </source>
</evidence>
<accession>A0AAW2EHB4</accession>
<dbReference type="FunFam" id="2.170.270.10:FF:000010">
    <property type="entry name" value="Histone-lysine N-methyltransferase"/>
    <property type="match status" value="1"/>
</dbReference>
<keyword evidence="5" id="KW-0949">S-adenosyl-L-methionine</keyword>
<dbReference type="Proteomes" id="UP001430953">
    <property type="component" value="Unassembled WGS sequence"/>
</dbReference>
<reference evidence="19 20" key="1">
    <citation type="submission" date="2023-03" db="EMBL/GenBank/DDBJ databases">
        <title>High recombination rates correlate with genetic variation in Cardiocondyla obscurior ants.</title>
        <authorList>
            <person name="Errbii M."/>
        </authorList>
    </citation>
    <scope>NUCLEOTIDE SEQUENCE [LARGE SCALE GENOMIC DNA]</scope>
    <source>
        <strain evidence="19">Alpha-2009</strain>
        <tissue evidence="19">Whole body</tissue>
    </source>
</reference>
<dbReference type="Pfam" id="PF00856">
    <property type="entry name" value="SET"/>
    <property type="match status" value="1"/>
</dbReference>
<feature type="compositionally biased region" description="Polar residues" evidence="15">
    <location>
        <begin position="730"/>
        <end position="744"/>
    </location>
</feature>
<feature type="domain" description="RRM" evidence="16">
    <location>
        <begin position="142"/>
        <end position="215"/>
    </location>
</feature>
<feature type="compositionally biased region" description="Low complexity" evidence="15">
    <location>
        <begin position="26"/>
        <end position="40"/>
    </location>
</feature>
<dbReference type="InterPro" id="IPR037841">
    <property type="entry name" value="SET_SETD1A/B"/>
</dbReference>
<dbReference type="InterPro" id="IPR001214">
    <property type="entry name" value="SET_dom"/>
</dbReference>
<feature type="compositionally biased region" description="Acidic residues" evidence="15">
    <location>
        <begin position="865"/>
        <end position="875"/>
    </location>
</feature>
<feature type="region of interest" description="Disordered" evidence="15">
    <location>
        <begin position="1162"/>
        <end position="1182"/>
    </location>
</feature>
<keyword evidence="10" id="KW-0539">Nucleus</keyword>
<feature type="compositionally biased region" description="Basic residues" evidence="15">
    <location>
        <begin position="1167"/>
        <end position="1178"/>
    </location>
</feature>
<evidence type="ECO:0000256" key="4">
    <source>
        <dbReference type="ARBA" id="ARBA00022679"/>
    </source>
</evidence>
<dbReference type="PANTHER" id="PTHR45814:SF2">
    <property type="entry name" value="HISTONE-LYSINE N-METHYLTRANSFERASE SETD1"/>
    <property type="match status" value="1"/>
</dbReference>
<comment type="caution">
    <text evidence="19">The sequence shown here is derived from an EMBL/GenBank/DDBJ whole genome shotgun (WGS) entry which is preliminary data.</text>
</comment>
<dbReference type="GO" id="GO:0032259">
    <property type="term" value="P:methylation"/>
    <property type="evidence" value="ECO:0007669"/>
    <property type="project" value="UniProtKB-KW"/>
</dbReference>
<dbReference type="PROSITE" id="PS50102">
    <property type="entry name" value="RRM"/>
    <property type="match status" value="1"/>
</dbReference>
<dbReference type="EMBL" id="JADYXP020000024">
    <property type="protein sequence ID" value="KAL0101565.1"/>
    <property type="molecule type" value="Genomic_DNA"/>
</dbReference>
<sequence>MNGMERHGHGHGHSHAHSHRHRHSHGSSQSASQNSSQPTSKHSHSHSHSHSHVTHSQKDATPAATPKAQRNFKLLVDPFLVKGATKLCRYDGTVPGDPTYPQVQPRDPRSQLTRIWTRLEQLDLPVPRFKIDSNYCGEPPPLEVTFCHLNDNIDKTFLTNMVQKFGPAEELIVYYHPMTNKHLGIARVVFESTKASKACVEKLNNTSVMGKVLRVFLDPFGEECKKMFEELTIEKKPEKKVEKEIPKPIPIPEPEPEKHQTPVEKALPEEREDFRNSKKAILNLEKTREPYVENSRYNKYRDYPTPSGSTGSDLGYGTAPSELNYSSNYSQNSTPATNYDFYYSSYHHQPPSSYLANISQNVSQNIPIQQNSNVWWSNNSGSTAATYSASTSVWPIQQHATNLDNAGSNVTLINNKTSSTKAHHTPKKEKENQTTAKSTPRDSPDETRKTLDLDTRIAMLLKDKAGGMAPPFLQFGSDSEDDKKSPRDNEMLSDPPSPFLSREIYKQCFDKIVERNKERRKAHENSISQFSVDEDLGSVISSSEDEALLGSYSPALDDHEPEPPKEPPPPPPPDDDRMSLSPLSSGDEKIEEVIAQTEPSNQLYPGTNYPGNLTNYPSNDLYNWPRPTQNFYPYGTTYLQSHFQPNTTSFSTTIGNQGANYYSSFQSRLHAMANYNITKDPQGPTINGVLSRVVNELKQILKKDFNKKMIENTAFKLFEVWWDEKKSEKSQTQGSGDNIIVNNTTKEDVKPQGLSSLLEQATPLGLNYDGFGLGIRASMPKMPSFRRKIKAPSPLPQDEDSRQSGHADMETIGSDSDLDAPPVQKTKKPITSLPTVSSSSTVSSSVESSSDEISSSESSDSSNESSDEDFEDEQDTDSRMSDHRPLACNSEDPDILMEVAIQRSLDCPTPVGRETPVPDIKIKDQNSNEFPHIDDSDSLSSPMRYESVKEEERISENLPVVEEKSFDVCRTLDKEMKDIPRITEDKGTQSDIKPAPMLIASAIGKEEALPDIQKMESSAAEALMTLAGQDNIIRHKSPGPIQPSIIRVLQTMSEKYINDEPILRENEKIEMFSEIPTTDSEEESLEIRRLRYQAETELRLNGQRTPSSPGSQASQVYMEHSYSLPPAQPEPAEPVIRVPPTSVKLKHSKIVKLPKSKDNTHKIEKQKSKKYTKVHSSHQNHVGEKENIRNDYMYDKLKPISEPTVTYKERDLMSEMAILYEFLTRGIDAEDVEYLRRSYEALLADDSQGYWLNDTHWVDHPPTDVPSPAKKRKRDELRLHASGSARTEGYYKVDIREKAKHKHHYAQSIQRSNDVEDSGSYIGGDGVMNGPKNNSKALTGKMQALSREARSNQRRLLTAFGIDTDSDLLKFNQLKFRKKQLKFAKSGIHDWGLFAMEPIAADEMVIEYVGQMVRPVVADLREAQYEATGIGSSYLFRIDLDTIIDATKCGNLARFINHSCNPNCYAKVITIESQKKIVIYSKQPIGVNEEITYDYKFPLEDDKIPCLCGAPQCRGTLN</sequence>
<protein>
    <recommendedName>
        <fullName evidence="2">[histone H3]-lysine(4) N-trimethyltransferase</fullName>
        <ecNumber evidence="2">2.1.1.354</ecNumber>
    </recommendedName>
</protein>
<feature type="compositionally biased region" description="Basic and acidic residues" evidence="15">
    <location>
        <begin position="556"/>
        <end position="565"/>
    </location>
</feature>
<feature type="compositionally biased region" description="Basic residues" evidence="15">
    <location>
        <begin position="41"/>
        <end position="55"/>
    </location>
</feature>
<evidence type="ECO:0000256" key="9">
    <source>
        <dbReference type="ARBA" id="ARBA00023163"/>
    </source>
</evidence>
<dbReference type="InterPro" id="IPR012677">
    <property type="entry name" value="Nucleotide-bd_a/b_plait_sf"/>
</dbReference>
<comment type="catalytic activity">
    <reaction evidence="12">
        <text>N(6)-methyl-L-lysyl(4)-[histone H3] + S-adenosyl-L-methionine = N(6),N(6)-dimethyl-L-lysyl(4)-[histone H3] + S-adenosyl-L-homocysteine + H(+)</text>
        <dbReference type="Rhea" id="RHEA:60268"/>
        <dbReference type="Rhea" id="RHEA-COMP:15540"/>
        <dbReference type="Rhea" id="RHEA-COMP:15543"/>
        <dbReference type="ChEBI" id="CHEBI:15378"/>
        <dbReference type="ChEBI" id="CHEBI:57856"/>
        <dbReference type="ChEBI" id="CHEBI:59789"/>
        <dbReference type="ChEBI" id="CHEBI:61929"/>
        <dbReference type="ChEBI" id="CHEBI:61976"/>
    </reaction>
</comment>
<dbReference type="PANTHER" id="PTHR45814">
    <property type="entry name" value="HISTONE-LYSINE N-METHYLTRANSFERASE SETD1"/>
    <property type="match status" value="1"/>
</dbReference>
<evidence type="ECO:0000256" key="13">
    <source>
        <dbReference type="ARBA" id="ARBA00049129"/>
    </source>
</evidence>
<dbReference type="InterPro" id="IPR046341">
    <property type="entry name" value="SET_dom_sf"/>
</dbReference>
<dbReference type="PROSITE" id="PS50868">
    <property type="entry name" value="POST_SET"/>
    <property type="match status" value="1"/>
</dbReference>
<comment type="catalytic activity">
    <reaction evidence="13">
        <text>N(6),N(6)-dimethyl-L-lysyl(4)-[histone H3] + S-adenosyl-L-methionine = N(6),N(6),N(6)-trimethyl-L-lysyl(4)-[histone H3] + S-adenosyl-L-homocysteine + H(+)</text>
        <dbReference type="Rhea" id="RHEA:60272"/>
        <dbReference type="Rhea" id="RHEA-COMP:15537"/>
        <dbReference type="Rhea" id="RHEA-COMP:15540"/>
        <dbReference type="ChEBI" id="CHEBI:15378"/>
        <dbReference type="ChEBI" id="CHEBI:57856"/>
        <dbReference type="ChEBI" id="CHEBI:59789"/>
        <dbReference type="ChEBI" id="CHEBI:61961"/>
        <dbReference type="ChEBI" id="CHEBI:61976"/>
    </reaction>
</comment>
<evidence type="ECO:0000256" key="11">
    <source>
        <dbReference type="ARBA" id="ARBA00047571"/>
    </source>
</evidence>
<evidence type="ECO:0000256" key="5">
    <source>
        <dbReference type="ARBA" id="ARBA00022691"/>
    </source>
</evidence>
<feature type="region of interest" description="Disordered" evidence="15">
    <location>
        <begin position="1"/>
        <end position="66"/>
    </location>
</feature>
<feature type="region of interest" description="Disordered" evidence="15">
    <location>
        <begin position="727"/>
        <end position="752"/>
    </location>
</feature>
<comment type="catalytic activity">
    <reaction evidence="11">
        <text>L-lysyl(4)-[histone H3] + 3 S-adenosyl-L-methionine = N(6),N(6),N(6)-trimethyl-L-lysyl(4)-[histone H3] + 3 S-adenosyl-L-homocysteine + 3 H(+)</text>
        <dbReference type="Rhea" id="RHEA:60260"/>
        <dbReference type="Rhea" id="RHEA-COMP:15537"/>
        <dbReference type="Rhea" id="RHEA-COMP:15547"/>
        <dbReference type="ChEBI" id="CHEBI:15378"/>
        <dbReference type="ChEBI" id="CHEBI:29969"/>
        <dbReference type="ChEBI" id="CHEBI:57856"/>
        <dbReference type="ChEBI" id="CHEBI:59789"/>
        <dbReference type="ChEBI" id="CHEBI:61961"/>
        <dbReference type="EC" id="2.1.1.354"/>
    </reaction>
</comment>
<gene>
    <name evidence="19" type="ORF">PUN28_019003</name>
</gene>
<keyword evidence="6" id="KW-0156">Chromatin regulator</keyword>
<evidence type="ECO:0000259" key="17">
    <source>
        <dbReference type="PROSITE" id="PS50280"/>
    </source>
</evidence>
<dbReference type="GO" id="GO:0048188">
    <property type="term" value="C:Set1C/COMPASS complex"/>
    <property type="evidence" value="ECO:0007669"/>
    <property type="project" value="InterPro"/>
</dbReference>
<feature type="region of interest" description="Disordered" evidence="15">
    <location>
        <begin position="468"/>
        <end position="500"/>
    </location>
</feature>
<dbReference type="SMART" id="SM00317">
    <property type="entry name" value="SET"/>
    <property type="match status" value="1"/>
</dbReference>
<keyword evidence="3" id="KW-0489">Methyltransferase</keyword>
<dbReference type="SMART" id="SM00360">
    <property type="entry name" value="RRM"/>
    <property type="match status" value="1"/>
</dbReference>
<dbReference type="Pfam" id="PF00076">
    <property type="entry name" value="RRM_1"/>
    <property type="match status" value="1"/>
</dbReference>
<feature type="region of interest" description="Disordered" evidence="15">
    <location>
        <begin position="552"/>
        <end position="587"/>
    </location>
</feature>
<feature type="region of interest" description="Disordered" evidence="15">
    <location>
        <begin position="1097"/>
        <end position="1116"/>
    </location>
</feature>
<name>A0AAW2EHB4_9HYME</name>
<dbReference type="SUPFAM" id="SSF82199">
    <property type="entry name" value="SET domain"/>
    <property type="match status" value="1"/>
</dbReference>